<dbReference type="CDD" id="cd06261">
    <property type="entry name" value="TM_PBP2"/>
    <property type="match status" value="1"/>
</dbReference>
<keyword evidence="3" id="KW-1003">Cell membrane</keyword>
<dbReference type="PANTHER" id="PTHR43163:SF6">
    <property type="entry name" value="DIPEPTIDE TRANSPORT SYSTEM PERMEASE PROTEIN DPPB-RELATED"/>
    <property type="match status" value="1"/>
</dbReference>
<evidence type="ECO:0000256" key="7">
    <source>
        <dbReference type="RuleBase" id="RU363032"/>
    </source>
</evidence>
<feature type="domain" description="ABC transmembrane type-1" evidence="8">
    <location>
        <begin position="100"/>
        <end position="296"/>
    </location>
</feature>
<comment type="caution">
    <text evidence="9">The sequence shown here is derived from an EMBL/GenBank/DDBJ whole genome shotgun (WGS) entry which is preliminary data.</text>
</comment>
<evidence type="ECO:0000259" key="8">
    <source>
        <dbReference type="PROSITE" id="PS50928"/>
    </source>
</evidence>
<dbReference type="Gene3D" id="1.10.3720.10">
    <property type="entry name" value="MetI-like"/>
    <property type="match status" value="1"/>
</dbReference>
<keyword evidence="2 7" id="KW-0813">Transport</keyword>
<reference evidence="9 10" key="1">
    <citation type="submission" date="2014-12" db="EMBL/GenBank/DDBJ databases">
        <title>Frankia sp. BMG5.1 draft genome.</title>
        <authorList>
            <person name="Gtari M."/>
            <person name="Ghodhbane-Gtari F."/>
            <person name="Nouioui I."/>
            <person name="Ktari A."/>
            <person name="Hezbri K."/>
            <person name="Mimouni W."/>
            <person name="Sbissi I."/>
            <person name="Ayari A."/>
            <person name="Yamanaka T."/>
            <person name="Normand P."/>
            <person name="Tisa L.S."/>
            <person name="Boudabous A."/>
        </authorList>
    </citation>
    <scope>NUCLEOTIDE SEQUENCE [LARGE SCALE GENOMIC DNA]</scope>
    <source>
        <strain evidence="9 10">BMG5.1</strain>
    </source>
</reference>
<dbReference type="PANTHER" id="PTHR43163">
    <property type="entry name" value="DIPEPTIDE TRANSPORT SYSTEM PERMEASE PROTEIN DPPB-RELATED"/>
    <property type="match status" value="1"/>
</dbReference>
<feature type="transmembrane region" description="Helical" evidence="7">
    <location>
        <begin position="104"/>
        <end position="126"/>
    </location>
</feature>
<dbReference type="EMBL" id="JWIO01000034">
    <property type="protein sequence ID" value="KLL10393.1"/>
    <property type="molecule type" value="Genomic_DNA"/>
</dbReference>
<proteinExistence type="inferred from homology"/>
<name>A0ABR5F140_9ACTN</name>
<dbReference type="Proteomes" id="UP000035425">
    <property type="component" value="Unassembled WGS sequence"/>
</dbReference>
<feature type="transmembrane region" description="Helical" evidence="7">
    <location>
        <begin position="277"/>
        <end position="303"/>
    </location>
</feature>
<evidence type="ECO:0000256" key="5">
    <source>
        <dbReference type="ARBA" id="ARBA00022989"/>
    </source>
</evidence>
<dbReference type="InterPro" id="IPR035906">
    <property type="entry name" value="MetI-like_sf"/>
</dbReference>
<comment type="similarity">
    <text evidence="7">Belongs to the binding-protein-dependent transport system permease family.</text>
</comment>
<keyword evidence="6 7" id="KW-0472">Membrane</keyword>
<feature type="transmembrane region" description="Helical" evidence="7">
    <location>
        <begin position="173"/>
        <end position="193"/>
    </location>
</feature>
<evidence type="ECO:0000313" key="9">
    <source>
        <dbReference type="EMBL" id="KLL10393.1"/>
    </source>
</evidence>
<evidence type="ECO:0000313" key="10">
    <source>
        <dbReference type="Proteomes" id="UP000035425"/>
    </source>
</evidence>
<evidence type="ECO:0000256" key="1">
    <source>
        <dbReference type="ARBA" id="ARBA00004651"/>
    </source>
</evidence>
<keyword evidence="5 7" id="KW-1133">Transmembrane helix</keyword>
<dbReference type="SUPFAM" id="SSF161098">
    <property type="entry name" value="MetI-like"/>
    <property type="match status" value="1"/>
</dbReference>
<protein>
    <submittedName>
        <fullName evidence="9">ABC transporter permease</fullName>
    </submittedName>
</protein>
<evidence type="ECO:0000256" key="3">
    <source>
        <dbReference type="ARBA" id="ARBA00022475"/>
    </source>
</evidence>
<keyword evidence="4 7" id="KW-0812">Transmembrane</keyword>
<keyword evidence="10" id="KW-1185">Reference proteome</keyword>
<feature type="transmembrane region" description="Helical" evidence="7">
    <location>
        <begin position="138"/>
        <end position="161"/>
    </location>
</feature>
<feature type="transmembrane region" description="Helical" evidence="7">
    <location>
        <begin position="12"/>
        <end position="34"/>
    </location>
</feature>
<organism evidence="9 10">
    <name type="scientific">Protofrankia coriariae</name>
    <dbReference type="NCBI Taxonomy" id="1562887"/>
    <lineage>
        <taxon>Bacteria</taxon>
        <taxon>Bacillati</taxon>
        <taxon>Actinomycetota</taxon>
        <taxon>Actinomycetes</taxon>
        <taxon>Frankiales</taxon>
        <taxon>Frankiaceae</taxon>
        <taxon>Protofrankia</taxon>
    </lineage>
</organism>
<evidence type="ECO:0000256" key="2">
    <source>
        <dbReference type="ARBA" id="ARBA00022448"/>
    </source>
</evidence>
<dbReference type="Pfam" id="PF00528">
    <property type="entry name" value="BPD_transp_1"/>
    <property type="match status" value="1"/>
</dbReference>
<sequence length="313" mass="33459">MYASLPRFLLRRLLTGILVLWGAVTVTFFAVSAAGDQVDAILGPQAANLPGLRERVAAEYGLDRPLPVQYLDRLASLATGDFGRSYQRSQPVTRLLGSQILPTLQLALSAALVGLLLALIATVITAGRGRIVRTGTSVFEVLAVAVPPFWLGILLLSLFSFNLRWFPAFGSHGISGLVLPTLALAIPLSGVLAQVMRQELELVEGRPFVLSARARGQSRLGLLLRHTLRHALLPATTMSAWVLGTLVGGAVLVEKVFSRPGLGTVLVNAVQHRDTPVVSAVVILAALIFVVANTLADTLYPVIDARLRETSRA</sequence>
<evidence type="ECO:0000256" key="4">
    <source>
        <dbReference type="ARBA" id="ARBA00022692"/>
    </source>
</evidence>
<comment type="subcellular location">
    <subcellularLocation>
        <location evidence="1 7">Cell membrane</location>
        <topology evidence="1 7">Multi-pass membrane protein</topology>
    </subcellularLocation>
</comment>
<dbReference type="InterPro" id="IPR000515">
    <property type="entry name" value="MetI-like"/>
</dbReference>
<dbReference type="PROSITE" id="PS50928">
    <property type="entry name" value="ABC_TM1"/>
    <property type="match status" value="1"/>
</dbReference>
<dbReference type="RefSeq" id="WP_047224306.1">
    <property type="nucleotide sequence ID" value="NZ_JWIO01000034.1"/>
</dbReference>
<evidence type="ECO:0000256" key="6">
    <source>
        <dbReference type="ARBA" id="ARBA00023136"/>
    </source>
</evidence>
<accession>A0ABR5F140</accession>
<gene>
    <name evidence="9" type="ORF">FrCorBMG51_18550</name>
</gene>
<feature type="transmembrane region" description="Helical" evidence="7">
    <location>
        <begin position="232"/>
        <end position="257"/>
    </location>
</feature>